<dbReference type="Proteomes" id="UP000634136">
    <property type="component" value="Unassembled WGS sequence"/>
</dbReference>
<gene>
    <name evidence="7" type="ORF">G2W53_002971</name>
</gene>
<dbReference type="InterPro" id="IPR004864">
    <property type="entry name" value="LEA_2"/>
</dbReference>
<evidence type="ECO:0000313" key="8">
    <source>
        <dbReference type="Proteomes" id="UP000634136"/>
    </source>
</evidence>
<keyword evidence="4 5" id="KW-0472">Membrane</keyword>
<protein>
    <submittedName>
        <fullName evidence="7">NDR1/HIN1-like protein 26</fullName>
    </submittedName>
</protein>
<dbReference type="GO" id="GO:0005886">
    <property type="term" value="C:plasma membrane"/>
    <property type="evidence" value="ECO:0007669"/>
    <property type="project" value="TreeGrafter"/>
</dbReference>
<feature type="transmembrane region" description="Helical" evidence="5">
    <location>
        <begin position="45"/>
        <end position="68"/>
    </location>
</feature>
<dbReference type="GO" id="GO:0098542">
    <property type="term" value="P:defense response to other organism"/>
    <property type="evidence" value="ECO:0007669"/>
    <property type="project" value="InterPro"/>
</dbReference>
<evidence type="ECO:0000256" key="1">
    <source>
        <dbReference type="ARBA" id="ARBA00004167"/>
    </source>
</evidence>
<evidence type="ECO:0000256" key="3">
    <source>
        <dbReference type="ARBA" id="ARBA00022989"/>
    </source>
</evidence>
<keyword evidence="2 5" id="KW-0812">Transmembrane</keyword>
<keyword evidence="8" id="KW-1185">Reference proteome</keyword>
<dbReference type="OrthoDB" id="779224at2759"/>
<accession>A0A834XBS8</accession>
<evidence type="ECO:0000313" key="7">
    <source>
        <dbReference type="EMBL" id="KAF7840673.1"/>
    </source>
</evidence>
<dbReference type="Pfam" id="PF03168">
    <property type="entry name" value="LEA_2"/>
    <property type="match status" value="2"/>
</dbReference>
<feature type="domain" description="Late embryogenesis abundant protein LEA-2 subgroup" evidence="6">
    <location>
        <begin position="234"/>
        <end position="322"/>
    </location>
</feature>
<evidence type="ECO:0000259" key="6">
    <source>
        <dbReference type="Pfam" id="PF03168"/>
    </source>
</evidence>
<feature type="domain" description="Late embryogenesis abundant protein LEA-2 subgroup" evidence="6">
    <location>
        <begin position="100"/>
        <end position="202"/>
    </location>
</feature>
<dbReference type="AlphaFoldDB" id="A0A834XBS8"/>
<name>A0A834XBS8_9FABA</name>
<comment type="subcellular location">
    <subcellularLocation>
        <location evidence="1">Membrane</location>
        <topology evidence="1">Single-pass membrane protein</topology>
    </subcellularLocation>
</comment>
<dbReference type="PANTHER" id="PTHR31415:SF3">
    <property type="entry name" value="LATE EMBRYOGENESIS ABUNDANT (LEA) HYDROXYPROLINE-RICH GLYCOPROTEIN FAMILY"/>
    <property type="match status" value="1"/>
</dbReference>
<evidence type="ECO:0000256" key="4">
    <source>
        <dbReference type="ARBA" id="ARBA00023136"/>
    </source>
</evidence>
<dbReference type="GO" id="GO:0009506">
    <property type="term" value="C:plasmodesma"/>
    <property type="evidence" value="ECO:0007669"/>
    <property type="project" value="TreeGrafter"/>
</dbReference>
<reference evidence="7" key="1">
    <citation type="submission" date="2020-09" db="EMBL/GenBank/DDBJ databases">
        <title>Genome-Enabled Discovery of Anthraquinone Biosynthesis in Senna tora.</title>
        <authorList>
            <person name="Kang S.-H."/>
            <person name="Pandey R.P."/>
            <person name="Lee C.-M."/>
            <person name="Sim J.-S."/>
            <person name="Jeong J.-T."/>
            <person name="Choi B.-S."/>
            <person name="Jung M."/>
            <person name="Ginzburg D."/>
            <person name="Zhao K."/>
            <person name="Won S.Y."/>
            <person name="Oh T.-J."/>
            <person name="Yu Y."/>
            <person name="Kim N.-H."/>
            <person name="Lee O.R."/>
            <person name="Lee T.-H."/>
            <person name="Bashyal P."/>
            <person name="Kim T.-S."/>
            <person name="Lee W.-H."/>
            <person name="Kawkins C."/>
            <person name="Kim C.-K."/>
            <person name="Kim J.S."/>
            <person name="Ahn B.O."/>
            <person name="Rhee S.Y."/>
            <person name="Sohng J.K."/>
        </authorList>
    </citation>
    <scope>NUCLEOTIDE SEQUENCE</scope>
    <source>
        <tissue evidence="7">Leaf</tissue>
    </source>
</reference>
<dbReference type="EMBL" id="JAAIUW010000002">
    <property type="protein sequence ID" value="KAF7840673.1"/>
    <property type="molecule type" value="Genomic_DNA"/>
</dbReference>
<evidence type="ECO:0000256" key="5">
    <source>
        <dbReference type="SAM" id="Phobius"/>
    </source>
</evidence>
<comment type="caution">
    <text evidence="7">The sequence shown here is derived from an EMBL/GenBank/DDBJ whole genome shotgun (WGS) entry which is preliminary data.</text>
</comment>
<proteinExistence type="predicted"/>
<keyword evidence="3 5" id="KW-1133">Transmembrane helix</keyword>
<dbReference type="InterPro" id="IPR044839">
    <property type="entry name" value="NDR1-like"/>
</dbReference>
<dbReference type="PANTHER" id="PTHR31415">
    <property type="entry name" value="OS05G0367900 PROTEIN"/>
    <property type="match status" value="1"/>
</dbReference>
<sequence>MPDHDHIPIHFAPDPKPVKRHQHHHTARYFAHRVHNSLTTRLSKLVCATFLSLLAILGLITFILWLSLRPHRPRIHIHGFSVPGLGQESGFENARISFRVAVRNANQNIGIYYEDMNGSVYYRDQKIGSTPLQFPSYQGPKNTTAVDGVLSGATLTVSSQRWTEFLSDKAEGRVVFRLDLTALTRFKISSWESKRQRIHAQCDVALRPKSPSYSIAYISIPQSGQNGSSIVYSIEIENPNKDSSIYFDDIVLSFLYGNDKVGESNIGSFHEGTGKTHNFLQTVEANHGAFKPIANAISNATAELKVALMTRFRYKTWGIKSKFHGVNLQGTLPIGSDGKLAGKKKKYPIKNPSKKSLLRAKARRH</sequence>
<evidence type="ECO:0000256" key="2">
    <source>
        <dbReference type="ARBA" id="ARBA00022692"/>
    </source>
</evidence>
<organism evidence="7 8">
    <name type="scientific">Senna tora</name>
    <dbReference type="NCBI Taxonomy" id="362788"/>
    <lineage>
        <taxon>Eukaryota</taxon>
        <taxon>Viridiplantae</taxon>
        <taxon>Streptophyta</taxon>
        <taxon>Embryophyta</taxon>
        <taxon>Tracheophyta</taxon>
        <taxon>Spermatophyta</taxon>
        <taxon>Magnoliopsida</taxon>
        <taxon>eudicotyledons</taxon>
        <taxon>Gunneridae</taxon>
        <taxon>Pentapetalae</taxon>
        <taxon>rosids</taxon>
        <taxon>fabids</taxon>
        <taxon>Fabales</taxon>
        <taxon>Fabaceae</taxon>
        <taxon>Caesalpinioideae</taxon>
        <taxon>Cassia clade</taxon>
        <taxon>Senna</taxon>
    </lineage>
</organism>